<sequence length="542" mass="58464">MTNVSVDRRTLLRLAGASAGTTVLAGSVLAGQPARAASAAFRHGLASGDPLPDGILLWTRVTPVPEAVPGSGAGPTVQVSWQVAADPDFTAVVAAGAVTTGPDRDHTVKVEVSGLSPATTYWYRFGYGDDWSGTGRTMTSPPLDAAIDRLRMGVVSCANWEAGYFAAYRHLAARGDLNLVVFLGDYIYEYGTGQFDAGGTVVRPVQPTNETLTLADYRIRHGLYKTDPDLQALHASLPWVITWDDHEVANDAWSGGAENHTPGAEGDYATRAAAAHQAYFEWMPVRMGEGGRIYRRVRFGRLAELSMLDLRTYRSKQASGTAVDDPARTITGDDQLSWLKDGLVNSGAQWRLVGNPVMIARVDVGALPAWLLGPLGKLLGIPENGAALNVDQWDGYNADRNELVDHLRAHGTRDVVFLTGDIHTSWANELTTRATGEQNPAAAEFVVPSVTSDNVNDFLHLPAGNPLSVAGASLLRVTNPHVRWTELDGHGYGVFDVTPTRCRMDWYHLVDRTKRDTGTRWVAGWSVGAGSARIRQESAQVS</sequence>
<dbReference type="PANTHER" id="PTHR43606:SF2">
    <property type="entry name" value="ALKALINE PHOSPHATASE FAMILY PROTEIN (AFU_ORTHOLOGUE AFUA_5G03860)"/>
    <property type="match status" value="1"/>
</dbReference>
<dbReference type="Proteomes" id="UP001589894">
    <property type="component" value="Unassembled WGS sequence"/>
</dbReference>
<keyword evidence="4" id="KW-1185">Reference proteome</keyword>
<dbReference type="Gene3D" id="2.60.40.380">
    <property type="entry name" value="Purple acid phosphatase-like, N-terminal"/>
    <property type="match status" value="1"/>
</dbReference>
<evidence type="ECO:0000259" key="1">
    <source>
        <dbReference type="Pfam" id="PF09423"/>
    </source>
</evidence>
<protein>
    <submittedName>
        <fullName evidence="3">Alkaline phosphatase D family protein</fullName>
    </submittedName>
</protein>
<accession>A0ABV6P7I0</accession>
<gene>
    <name evidence="3" type="ORF">ACFFHU_29135</name>
</gene>
<dbReference type="InterPro" id="IPR052900">
    <property type="entry name" value="Phospholipid_Metab_Enz"/>
</dbReference>
<evidence type="ECO:0000259" key="2">
    <source>
        <dbReference type="Pfam" id="PF16655"/>
    </source>
</evidence>
<organism evidence="3 4">
    <name type="scientific">Plantactinospora siamensis</name>
    <dbReference type="NCBI Taxonomy" id="555372"/>
    <lineage>
        <taxon>Bacteria</taxon>
        <taxon>Bacillati</taxon>
        <taxon>Actinomycetota</taxon>
        <taxon>Actinomycetes</taxon>
        <taxon>Micromonosporales</taxon>
        <taxon>Micromonosporaceae</taxon>
        <taxon>Plantactinospora</taxon>
    </lineage>
</organism>
<proteinExistence type="predicted"/>
<dbReference type="RefSeq" id="WP_377343643.1">
    <property type="nucleotide sequence ID" value="NZ_JBHLUE010000032.1"/>
</dbReference>
<dbReference type="InterPro" id="IPR006311">
    <property type="entry name" value="TAT_signal"/>
</dbReference>
<dbReference type="EMBL" id="JBHLUE010000032">
    <property type="protein sequence ID" value="MFC0568193.1"/>
    <property type="molecule type" value="Genomic_DNA"/>
</dbReference>
<comment type="caution">
    <text evidence="3">The sequence shown here is derived from an EMBL/GenBank/DDBJ whole genome shotgun (WGS) entry which is preliminary data.</text>
</comment>
<dbReference type="InterPro" id="IPR032093">
    <property type="entry name" value="PhoD_N"/>
</dbReference>
<evidence type="ECO:0000313" key="3">
    <source>
        <dbReference type="EMBL" id="MFC0568193.1"/>
    </source>
</evidence>
<dbReference type="Pfam" id="PF09423">
    <property type="entry name" value="PhoD"/>
    <property type="match status" value="1"/>
</dbReference>
<dbReference type="InterPro" id="IPR018946">
    <property type="entry name" value="PhoD-like_MPP"/>
</dbReference>
<name>A0ABV6P7I0_9ACTN</name>
<dbReference type="PROSITE" id="PS51318">
    <property type="entry name" value="TAT"/>
    <property type="match status" value="1"/>
</dbReference>
<feature type="domain" description="Phospholipase D N-terminal" evidence="2">
    <location>
        <begin position="43"/>
        <end position="139"/>
    </location>
</feature>
<feature type="domain" description="PhoD-like phosphatase metallophosphatase" evidence="1">
    <location>
        <begin position="152"/>
        <end position="506"/>
    </location>
</feature>
<dbReference type="PANTHER" id="PTHR43606">
    <property type="entry name" value="PHOSPHATASE, PUTATIVE (AFU_ORTHOLOGUE AFUA_6G08710)-RELATED"/>
    <property type="match status" value="1"/>
</dbReference>
<reference evidence="3 4" key="1">
    <citation type="submission" date="2024-09" db="EMBL/GenBank/DDBJ databases">
        <authorList>
            <person name="Sun Q."/>
            <person name="Mori K."/>
        </authorList>
    </citation>
    <scope>NUCLEOTIDE SEQUENCE [LARGE SCALE GENOMIC DNA]</scope>
    <source>
        <strain evidence="3 4">TBRC 2205</strain>
    </source>
</reference>
<dbReference type="Pfam" id="PF16655">
    <property type="entry name" value="PhoD_N"/>
    <property type="match status" value="1"/>
</dbReference>
<dbReference type="InterPro" id="IPR029052">
    <property type="entry name" value="Metallo-depent_PP-like"/>
</dbReference>
<dbReference type="InterPro" id="IPR038607">
    <property type="entry name" value="PhoD-like_sf"/>
</dbReference>
<dbReference type="SUPFAM" id="SSF56300">
    <property type="entry name" value="Metallo-dependent phosphatases"/>
    <property type="match status" value="1"/>
</dbReference>
<dbReference type="CDD" id="cd07389">
    <property type="entry name" value="MPP_PhoD"/>
    <property type="match status" value="1"/>
</dbReference>
<dbReference type="Gene3D" id="3.60.21.70">
    <property type="entry name" value="PhoD-like phosphatase"/>
    <property type="match status" value="1"/>
</dbReference>
<evidence type="ECO:0000313" key="4">
    <source>
        <dbReference type="Proteomes" id="UP001589894"/>
    </source>
</evidence>